<keyword evidence="1" id="KW-0175">Coiled coil</keyword>
<name>A0A0D0C7N4_9AGAR</name>
<evidence type="ECO:0000256" key="1">
    <source>
        <dbReference type="SAM" id="Coils"/>
    </source>
</evidence>
<dbReference type="HOGENOM" id="CLU_023362_2_0_1"/>
<protein>
    <submittedName>
        <fullName evidence="3">Uncharacterized protein</fullName>
    </submittedName>
</protein>
<dbReference type="EMBL" id="KN834822">
    <property type="protein sequence ID" value="KIK53937.1"/>
    <property type="molecule type" value="Genomic_DNA"/>
</dbReference>
<organism evidence="3 4">
    <name type="scientific">Collybiopsis luxurians FD-317 M1</name>
    <dbReference type="NCBI Taxonomy" id="944289"/>
    <lineage>
        <taxon>Eukaryota</taxon>
        <taxon>Fungi</taxon>
        <taxon>Dikarya</taxon>
        <taxon>Basidiomycota</taxon>
        <taxon>Agaricomycotina</taxon>
        <taxon>Agaricomycetes</taxon>
        <taxon>Agaricomycetidae</taxon>
        <taxon>Agaricales</taxon>
        <taxon>Marasmiineae</taxon>
        <taxon>Omphalotaceae</taxon>
        <taxon>Collybiopsis</taxon>
        <taxon>Collybiopsis luxurians</taxon>
    </lineage>
</organism>
<reference evidence="3 4" key="1">
    <citation type="submission" date="2014-04" db="EMBL/GenBank/DDBJ databases">
        <title>Evolutionary Origins and Diversification of the Mycorrhizal Mutualists.</title>
        <authorList>
            <consortium name="DOE Joint Genome Institute"/>
            <consortium name="Mycorrhizal Genomics Consortium"/>
            <person name="Kohler A."/>
            <person name="Kuo A."/>
            <person name="Nagy L.G."/>
            <person name="Floudas D."/>
            <person name="Copeland A."/>
            <person name="Barry K.W."/>
            <person name="Cichocki N."/>
            <person name="Veneault-Fourrey C."/>
            <person name="LaButti K."/>
            <person name="Lindquist E.A."/>
            <person name="Lipzen A."/>
            <person name="Lundell T."/>
            <person name="Morin E."/>
            <person name="Murat C."/>
            <person name="Riley R."/>
            <person name="Ohm R."/>
            <person name="Sun H."/>
            <person name="Tunlid A."/>
            <person name="Henrissat B."/>
            <person name="Grigoriev I.V."/>
            <person name="Hibbett D.S."/>
            <person name="Martin F."/>
        </authorList>
    </citation>
    <scope>NUCLEOTIDE SEQUENCE [LARGE SCALE GENOMIC DNA]</scope>
    <source>
        <strain evidence="3 4">FD-317 M1</strain>
    </source>
</reference>
<evidence type="ECO:0000256" key="2">
    <source>
        <dbReference type="SAM" id="MobiDB-lite"/>
    </source>
</evidence>
<keyword evidence="4" id="KW-1185">Reference proteome</keyword>
<dbReference type="Proteomes" id="UP000053593">
    <property type="component" value="Unassembled WGS sequence"/>
</dbReference>
<accession>A0A0D0C7N4</accession>
<gene>
    <name evidence="3" type="ORF">GYMLUDRAFT_249972</name>
</gene>
<sequence length="512" mass="56446">MLSSQAFSDQPIVSSSTSGGSQPRLIIKILQSLQSASMVPFSNALPSAPPAAKKMRCVAFECSTRLSYPSISITDRIPSILPTGLQPIYEDAYLANSSSEVLDRVAADEWKDIFRHYPSCEYCASHNLQSTCSLHPNSLSCATCKVNYPSSKKFCSFKSGLFTIRDEEWTALTMGLRNVPYYGSHPEELGLSSDRPKVPEGKRKAVVSSTAFCKSQLLRQERELLGEPSCEQVIPAPSHKGKEVVRDPVDIDVKMEAPDAMESMELDYPEEVPSTSALVPAAPAPTPTKPAVVWKVNDRRSYCEVSGLKTWFFEPLVKPVPSDGTIPSRDDMIRTAIERIVMRVAELLSGCGKVMMEQDLWALADGLVQGIFNDLEEQMKHPSSKPPTPFLNSRLTHKMSSSEPIGSIKLCCGSQILEEKDEELTCLKSFVRHFKGDVLSSEIQQLREALEGQKSKIKSLKKKLAASEEACRVAAEESKSRDEELAQLWQLFESVRGQFAAALPSKPSSSSL</sequence>
<evidence type="ECO:0000313" key="4">
    <source>
        <dbReference type="Proteomes" id="UP000053593"/>
    </source>
</evidence>
<evidence type="ECO:0000313" key="3">
    <source>
        <dbReference type="EMBL" id="KIK53937.1"/>
    </source>
</evidence>
<dbReference type="AlphaFoldDB" id="A0A0D0C7N4"/>
<feature type="region of interest" description="Disordered" evidence="2">
    <location>
        <begin position="1"/>
        <end position="20"/>
    </location>
</feature>
<feature type="coiled-coil region" evidence="1">
    <location>
        <begin position="443"/>
        <end position="477"/>
    </location>
</feature>
<proteinExistence type="predicted"/>